<dbReference type="AlphaFoldDB" id="A0A849L5E7"/>
<sequence length="313" mass="34161">MRRHPALIAALAWLAAGCADAQPAPPALVQEAAITWRAGDRAVASLSGLALDPDGNRFVAVNDKGFFVTGQLERTEGRLTGVSLLASGPLLDPRGASVRRYDVDAEGVTLGPDGRLHISFEANHRVWAYADLAGPADPLPIPAAFRALQNNSGLEALFTGPDGAIHAIPERSGELDRPFPVYRFDGTRWDVAFTVPRRPPHLVTGADLGPDGRLYLLERHWNGLLSFSSRIRSFRINPDGLRDELILLESPLGTYDNLEGISVWRDPQGRIRVTVISDDNNSILQRTEIVEFRLDAPQPPRPILRGDTTPPTQ</sequence>
<reference evidence="3 4" key="1">
    <citation type="submission" date="2020-05" db="EMBL/GenBank/DDBJ databases">
        <title>Gimesia benthica sp. nov., a novel planctomycete isolated from a deep-sea water sample of the Northwest Indian Ocean.</title>
        <authorList>
            <person name="Wang J."/>
            <person name="Ruan C."/>
            <person name="Song L."/>
            <person name="Zhu Y."/>
            <person name="Li A."/>
            <person name="Zheng X."/>
            <person name="Wang L."/>
            <person name="Lu Z."/>
            <person name="Huang Y."/>
            <person name="Du W."/>
            <person name="Zhou Y."/>
            <person name="Huang L."/>
            <person name="Dai X."/>
        </authorList>
    </citation>
    <scope>NUCLEOTIDE SEQUENCE [LARGE SCALE GENOMIC DNA]</scope>
    <source>
        <strain evidence="3 4">YYQ-30</strain>
    </source>
</reference>
<dbReference type="Pfam" id="PF13449">
    <property type="entry name" value="Phytase-like"/>
    <property type="match status" value="1"/>
</dbReference>
<dbReference type="InterPro" id="IPR027372">
    <property type="entry name" value="Phytase-like_dom"/>
</dbReference>
<evidence type="ECO:0000313" key="3">
    <source>
        <dbReference type="EMBL" id="NNU81586.1"/>
    </source>
</evidence>
<dbReference type="InterPro" id="IPR011044">
    <property type="entry name" value="Quino_amine_DH_bsu"/>
</dbReference>
<evidence type="ECO:0000256" key="1">
    <source>
        <dbReference type="SAM" id="SignalP"/>
    </source>
</evidence>
<organism evidence="3 4">
    <name type="scientific">Halovulum dunhuangense</name>
    <dbReference type="NCBI Taxonomy" id="1505036"/>
    <lineage>
        <taxon>Bacteria</taxon>
        <taxon>Pseudomonadati</taxon>
        <taxon>Pseudomonadota</taxon>
        <taxon>Alphaproteobacteria</taxon>
        <taxon>Rhodobacterales</taxon>
        <taxon>Paracoccaceae</taxon>
        <taxon>Halovulum</taxon>
    </lineage>
</organism>
<dbReference type="Proteomes" id="UP000572377">
    <property type="component" value="Unassembled WGS sequence"/>
</dbReference>
<dbReference type="SUPFAM" id="SSF50969">
    <property type="entry name" value="YVTN repeat-like/Quinoprotein amine dehydrogenase"/>
    <property type="match status" value="1"/>
</dbReference>
<protein>
    <submittedName>
        <fullName evidence="3">Esterase-like activity of phytase family protein</fullName>
    </submittedName>
</protein>
<dbReference type="EMBL" id="JABFBC010000002">
    <property type="protein sequence ID" value="NNU81586.1"/>
    <property type="molecule type" value="Genomic_DNA"/>
</dbReference>
<feature type="signal peptide" evidence="1">
    <location>
        <begin position="1"/>
        <end position="21"/>
    </location>
</feature>
<comment type="caution">
    <text evidence="3">The sequence shown here is derived from an EMBL/GenBank/DDBJ whole genome shotgun (WGS) entry which is preliminary data.</text>
</comment>
<dbReference type="PIRSF" id="PIRSF031900">
    <property type="entry name" value="UCP031900"/>
    <property type="match status" value="1"/>
</dbReference>
<dbReference type="RefSeq" id="WP_171326417.1">
    <property type="nucleotide sequence ID" value="NZ_JABFBC010000002.1"/>
</dbReference>
<feature type="chain" id="PRO_5032600037" evidence="1">
    <location>
        <begin position="22"/>
        <end position="313"/>
    </location>
</feature>
<keyword evidence="4" id="KW-1185">Reference proteome</keyword>
<name>A0A849L5E7_9RHOB</name>
<proteinExistence type="predicted"/>
<dbReference type="PROSITE" id="PS51257">
    <property type="entry name" value="PROKAR_LIPOPROTEIN"/>
    <property type="match status" value="1"/>
</dbReference>
<dbReference type="InterPro" id="IPR014567">
    <property type="entry name" value="UCP031900"/>
</dbReference>
<keyword evidence="1" id="KW-0732">Signal</keyword>
<evidence type="ECO:0000259" key="2">
    <source>
        <dbReference type="Pfam" id="PF13449"/>
    </source>
</evidence>
<evidence type="ECO:0000313" key="4">
    <source>
        <dbReference type="Proteomes" id="UP000572377"/>
    </source>
</evidence>
<gene>
    <name evidence="3" type="ORF">HMH01_14190</name>
</gene>
<accession>A0A849L5E7</accession>
<feature type="domain" description="Phytase-like" evidence="2">
    <location>
        <begin position="43"/>
        <end position="280"/>
    </location>
</feature>